<evidence type="ECO:0000313" key="15">
    <source>
        <dbReference type="Proteomes" id="UP000007812"/>
    </source>
</evidence>
<dbReference type="KEGG" id="mcn:Mcup_1814"/>
<comment type="catalytic activity">
    <reaction evidence="12">
        <text>cytidine(34) in elongator tRNA(Met) + acetyl-CoA + ATP + H2O = N(4)-acetylcytidine(34) in elongator tRNA(Met) + ADP + phosphate + CoA + H(+)</text>
        <dbReference type="Rhea" id="RHEA:43788"/>
        <dbReference type="Rhea" id="RHEA-COMP:10693"/>
        <dbReference type="Rhea" id="RHEA-COMP:10694"/>
        <dbReference type="ChEBI" id="CHEBI:15377"/>
        <dbReference type="ChEBI" id="CHEBI:15378"/>
        <dbReference type="ChEBI" id="CHEBI:30616"/>
        <dbReference type="ChEBI" id="CHEBI:43474"/>
        <dbReference type="ChEBI" id="CHEBI:57287"/>
        <dbReference type="ChEBI" id="CHEBI:57288"/>
        <dbReference type="ChEBI" id="CHEBI:74900"/>
        <dbReference type="ChEBI" id="CHEBI:82748"/>
        <dbReference type="ChEBI" id="CHEBI:456216"/>
        <dbReference type="EC" id="2.3.1.193"/>
    </reaction>
</comment>
<comment type="catalytic activity">
    <reaction evidence="11">
        <text>a cytidine in mRNA + acetyl-CoA + ATP + H2O = an N(4)-acetylcytidine in mRNA + ADP + phosphate + CoA + H(+)</text>
        <dbReference type="Rhea" id="RHEA:58480"/>
        <dbReference type="Rhea" id="RHEA-COMP:15145"/>
        <dbReference type="Rhea" id="RHEA-COMP:15146"/>
        <dbReference type="ChEBI" id="CHEBI:15377"/>
        <dbReference type="ChEBI" id="CHEBI:15378"/>
        <dbReference type="ChEBI" id="CHEBI:30616"/>
        <dbReference type="ChEBI" id="CHEBI:43474"/>
        <dbReference type="ChEBI" id="CHEBI:57287"/>
        <dbReference type="ChEBI" id="CHEBI:57288"/>
        <dbReference type="ChEBI" id="CHEBI:74900"/>
        <dbReference type="ChEBI" id="CHEBI:82748"/>
        <dbReference type="ChEBI" id="CHEBI:456216"/>
    </reaction>
</comment>
<feature type="binding site" evidence="12">
    <location>
        <position position="373"/>
    </location>
    <ligand>
        <name>ATP</name>
        <dbReference type="ChEBI" id="CHEBI:30616"/>
    </ligand>
</feature>
<dbReference type="GO" id="GO:0051392">
    <property type="term" value="F:tRNA cytidine N4-acetyltransferase activity"/>
    <property type="evidence" value="ECO:0007669"/>
    <property type="project" value="UniProtKB-UniRule"/>
</dbReference>
<evidence type="ECO:0000259" key="13">
    <source>
        <dbReference type="PROSITE" id="PS51186"/>
    </source>
</evidence>
<dbReference type="GO" id="GO:1904812">
    <property type="term" value="P:rRNA acetylation involved in maturation of SSU-rRNA"/>
    <property type="evidence" value="ECO:0007669"/>
    <property type="project" value="TreeGrafter"/>
</dbReference>
<comment type="catalytic activity">
    <reaction evidence="10">
        <text>a cytidine in RNA + acetyl-CoA + ATP + H2O = an N(4)-acetylcytidine in RNA + ADP + phosphate + CoA + H(+)</text>
        <dbReference type="Rhea" id="RHEA:82211"/>
        <dbReference type="Rhea" id="RHEA-COMP:15704"/>
        <dbReference type="Rhea" id="RHEA-COMP:19834"/>
        <dbReference type="ChEBI" id="CHEBI:15377"/>
        <dbReference type="ChEBI" id="CHEBI:15378"/>
        <dbReference type="ChEBI" id="CHEBI:30616"/>
        <dbReference type="ChEBI" id="CHEBI:43474"/>
        <dbReference type="ChEBI" id="CHEBI:57287"/>
        <dbReference type="ChEBI" id="CHEBI:57288"/>
        <dbReference type="ChEBI" id="CHEBI:74900"/>
        <dbReference type="ChEBI" id="CHEBI:82748"/>
        <dbReference type="ChEBI" id="CHEBI:456216"/>
    </reaction>
</comment>
<dbReference type="SUPFAM" id="SSF55729">
    <property type="entry name" value="Acyl-CoA N-acyltransferases (Nat)"/>
    <property type="match status" value="1"/>
</dbReference>
<feature type="binding site" evidence="12">
    <location>
        <begin position="509"/>
        <end position="511"/>
    </location>
    <ligand>
        <name>acetyl-CoA</name>
        <dbReference type="ChEBI" id="CHEBI:57288"/>
    </ligand>
</feature>
<protein>
    <recommendedName>
        <fullName evidence="12">tRNA(Met) cytidine acetyltransferase TmcA</fullName>
        <ecNumber evidence="12">2.3.1.193</ecNumber>
    </recommendedName>
</protein>
<evidence type="ECO:0000256" key="7">
    <source>
        <dbReference type="ARBA" id="ARBA00022884"/>
    </source>
</evidence>
<dbReference type="Gene3D" id="3.40.630.30">
    <property type="match status" value="1"/>
</dbReference>
<keyword evidence="8 12" id="KW-0012">Acyltransferase</keyword>
<comment type="function">
    <text evidence="12">Catalyzes the formation of N(4)-acetylcytidine (ac(4)C) at the wobble position of tRNA(Met), by using acetyl-CoA as an acetyl donor and ATP (or GTP).</text>
</comment>
<evidence type="ECO:0000256" key="12">
    <source>
        <dbReference type="HAMAP-Rule" id="MF_01886"/>
    </source>
</evidence>
<dbReference type="EC" id="2.3.1.193" evidence="12"/>
<dbReference type="InterPro" id="IPR007807">
    <property type="entry name" value="TcmA/NAT10_helicase"/>
</dbReference>
<sequence length="724" mass="82623">MKSNELVNLFLDSKKGYFRYLAFIEGPIEYSLEVLREYLKVNNNPSTGYFFHPWIEGSKQRLKGFLNYLPQIVDIDYSSSQKYLGSTFDLVIIDAMDDFRPSYIARAIETVRGGGLALIYSDNIDKGKLYKSTITRDGKVSNLFENMFREEIKKHRGVIYYHNDIHVKPFSSQEVSRPRRSRSGKHPEVAKLCVTDDQVKVLDEIDFILEEGKRLFIVTAPRGRGKSASVGLSLPVIISLSKYPLSIVVTSLNYWSGAEIMKFAEMALRAMKKRFRRNVSRDGKILSLEIGESWIRWLPPDLAKDYHGNIIVMDEAAALGKEFIDYVLRRWEKAVLVTTVHGYEGSGKIFLKVLEAYEKERNAQRLNLEFPIRYSKGDPVEKFLYDVFLLNVNVESGDFQGRIIEVTPESLFNVREKLMRVYGILVTAHYRNTPDDLMVLGDATFQRIFLAENDVGVAQVVEEGGLSDEKVDSLSAGEENLGHLIPQRLVKYSRLREFGKLRGWRVMRIAVVPDLQNRGIGSRILSEIEKEAIREGIDWIGSSFLANYNVVKFWTKNGFIPVYMSTKKNESLGGYSVIVAKALSPEATGLIRNASIFFKDKLLRTLHQVYFNVDPLVITRLLKSTPSIDERFTIPDLYIRKINSYLDGTLPYNAVAEAVHMLGEKYFKELKFTVDDALLAGLVSRTFQGKSWYHAGVSLGKKSAEVEETLRQAIRSILNKYQLN</sequence>
<dbReference type="InterPro" id="IPR024914">
    <property type="entry name" value="tRNA_acetyltr_TmcA"/>
</dbReference>
<dbReference type="PATRIC" id="fig|1006006.8.peg.1820"/>
<feature type="binding site" evidence="12">
    <location>
        <position position="198"/>
    </location>
    <ligand>
        <name>ATP</name>
        <dbReference type="ChEBI" id="CHEBI:30616"/>
    </ligand>
</feature>
<dbReference type="GO" id="GO:0051391">
    <property type="term" value="P:tRNA acetylation"/>
    <property type="evidence" value="ECO:0007669"/>
    <property type="project" value="UniProtKB-UniRule"/>
</dbReference>
<keyword evidence="5 12" id="KW-0547">Nucleotide-binding</keyword>
<dbReference type="OrthoDB" id="312894at2157"/>
<comment type="caution">
    <text evidence="12">Lacks conserved residue(s) required for the propagation of feature annotation.</text>
</comment>
<dbReference type="GO" id="GO:0000049">
    <property type="term" value="F:tRNA binding"/>
    <property type="evidence" value="ECO:0007669"/>
    <property type="project" value="UniProtKB-UniRule"/>
</dbReference>
<dbReference type="CDD" id="cd04301">
    <property type="entry name" value="NAT_SF"/>
    <property type="match status" value="1"/>
</dbReference>
<dbReference type="Gene3D" id="3.40.50.11040">
    <property type="match status" value="1"/>
</dbReference>
<dbReference type="PANTHER" id="PTHR10925:SF5">
    <property type="entry name" value="RNA CYTIDINE ACETYLTRANSFERASE"/>
    <property type="match status" value="1"/>
</dbReference>
<dbReference type="Pfam" id="PF13718">
    <property type="entry name" value="GNAT_acetyltr_2"/>
    <property type="match status" value="2"/>
</dbReference>
<keyword evidence="2 12" id="KW-0820">tRNA-binding</keyword>
<dbReference type="Proteomes" id="UP000007812">
    <property type="component" value="Chromosome"/>
</dbReference>
<dbReference type="InterPro" id="IPR013562">
    <property type="entry name" value="TmcA/NAT10_N"/>
</dbReference>
<organism evidence="14 15">
    <name type="scientific">Metallosphaera cuprina (strain Ar-4)</name>
    <dbReference type="NCBI Taxonomy" id="1006006"/>
    <lineage>
        <taxon>Archaea</taxon>
        <taxon>Thermoproteota</taxon>
        <taxon>Thermoprotei</taxon>
        <taxon>Sulfolobales</taxon>
        <taxon>Sulfolobaceae</taxon>
        <taxon>Metallosphaera</taxon>
    </lineage>
</organism>
<keyword evidence="3 12" id="KW-0808">Transferase</keyword>
<evidence type="ECO:0000313" key="14">
    <source>
        <dbReference type="EMBL" id="AEB95916.1"/>
    </source>
</evidence>
<proteinExistence type="inferred from homology"/>
<evidence type="ECO:0000256" key="3">
    <source>
        <dbReference type="ARBA" id="ARBA00022679"/>
    </source>
</evidence>
<evidence type="ECO:0000256" key="5">
    <source>
        <dbReference type="ARBA" id="ARBA00022741"/>
    </source>
</evidence>
<dbReference type="Pfam" id="PF08351">
    <property type="entry name" value="TmcA_N"/>
    <property type="match status" value="1"/>
</dbReference>
<dbReference type="InterPro" id="IPR016181">
    <property type="entry name" value="Acyl_CoA_acyltransferase"/>
</dbReference>
<dbReference type="GO" id="GO:0005737">
    <property type="term" value="C:cytoplasm"/>
    <property type="evidence" value="ECO:0007669"/>
    <property type="project" value="UniProtKB-SubCell"/>
</dbReference>
<keyword evidence="4 12" id="KW-0819">tRNA processing</keyword>
<evidence type="ECO:0000256" key="11">
    <source>
        <dbReference type="ARBA" id="ARBA00049914"/>
    </source>
</evidence>
<evidence type="ECO:0000256" key="6">
    <source>
        <dbReference type="ARBA" id="ARBA00022840"/>
    </source>
</evidence>
<dbReference type="PROSITE" id="PS51186">
    <property type="entry name" value="GNAT"/>
    <property type="match status" value="1"/>
</dbReference>
<dbReference type="EMBL" id="CP002656">
    <property type="protein sequence ID" value="AEB95916.1"/>
    <property type="molecule type" value="Genomic_DNA"/>
</dbReference>
<evidence type="ECO:0000256" key="8">
    <source>
        <dbReference type="ARBA" id="ARBA00023315"/>
    </source>
</evidence>
<dbReference type="PANTHER" id="PTHR10925">
    <property type="entry name" value="N-ACETYLTRANSFERASE 10"/>
    <property type="match status" value="1"/>
</dbReference>
<keyword evidence="6 12" id="KW-0067">ATP-binding</keyword>
<dbReference type="GO" id="GO:0106162">
    <property type="term" value="F:mRNA N-acetyltransferase activity"/>
    <property type="evidence" value="ECO:0007669"/>
    <property type="project" value="RHEA"/>
</dbReference>
<dbReference type="HOGENOM" id="CLU_004652_1_0_2"/>
<dbReference type="Gene3D" id="3.40.50.300">
    <property type="entry name" value="P-loop containing nucleotide triphosphate hydrolases"/>
    <property type="match status" value="1"/>
</dbReference>
<dbReference type="InterPro" id="IPR027417">
    <property type="entry name" value="P-loop_NTPase"/>
</dbReference>
<evidence type="ECO:0000256" key="2">
    <source>
        <dbReference type="ARBA" id="ARBA00022555"/>
    </source>
</evidence>
<reference evidence="14 15" key="1">
    <citation type="journal article" date="2011" name="J. Bacteriol.">
        <title>Complete genome sequence of Metallosphaera cuprina, a metal sulfide-oxidizing archaeon from a hot spring.</title>
        <authorList>
            <person name="Liu L.J."/>
            <person name="You X.Y."/>
            <person name="Zheng H."/>
            <person name="Wang S."/>
            <person name="Jiang C.Y."/>
            <person name="Liu S.J."/>
        </authorList>
    </citation>
    <scope>NUCLEOTIDE SEQUENCE [LARGE SCALE GENOMIC DNA]</scope>
    <source>
        <strain evidence="14 15">Ar-4</strain>
    </source>
</reference>
<dbReference type="Pfam" id="PF05127">
    <property type="entry name" value="NAT10_TcmA_helicase"/>
    <property type="match status" value="1"/>
</dbReference>
<dbReference type="HAMAP" id="MF_01886">
    <property type="entry name" value="tRNA_acetyltr_TmcA"/>
    <property type="match status" value="1"/>
</dbReference>
<dbReference type="GeneID" id="10494001"/>
<feature type="domain" description="N-acetyltransferase" evidence="13">
    <location>
        <begin position="435"/>
        <end position="584"/>
    </location>
</feature>
<dbReference type="AlphaFoldDB" id="F4G0V7"/>
<accession>F4G0V7</accession>
<dbReference type="GO" id="GO:1990883">
    <property type="term" value="F:18S rRNA cytidine N-acetyltransferase activity"/>
    <property type="evidence" value="ECO:0007669"/>
    <property type="project" value="TreeGrafter"/>
</dbReference>
<gene>
    <name evidence="12" type="primary">tmcA</name>
    <name evidence="14" type="ordered locus">Mcup_1814</name>
</gene>
<keyword evidence="15" id="KW-1185">Reference proteome</keyword>
<evidence type="ECO:0000256" key="4">
    <source>
        <dbReference type="ARBA" id="ARBA00022694"/>
    </source>
</evidence>
<dbReference type="InterPro" id="IPR032672">
    <property type="entry name" value="TmcA/NAT10/Kre33"/>
</dbReference>
<keyword evidence="1 12" id="KW-0963">Cytoplasm</keyword>
<dbReference type="eggNOG" id="arCOG01951">
    <property type="taxonomic scope" value="Archaea"/>
</dbReference>
<dbReference type="STRING" id="1006006.Mcup_1814"/>
<keyword evidence="7 12" id="KW-0694">RNA-binding</keyword>
<dbReference type="RefSeq" id="WP_013738414.1">
    <property type="nucleotide sequence ID" value="NC_015435.1"/>
</dbReference>
<comment type="subcellular location">
    <subcellularLocation>
        <location evidence="12">Cytoplasm</location>
    </subcellularLocation>
</comment>
<comment type="catalytic activity">
    <reaction evidence="9">
        <text>a cytidine in tRNA + acetyl-CoA + ATP + H2O = an N(4)-acetylcytidine in tRNA + ADP + phosphate + CoA + H(+)</text>
        <dbReference type="Rhea" id="RHEA:53876"/>
        <dbReference type="Rhea" id="RHEA-COMP:13670"/>
        <dbReference type="Rhea" id="RHEA-COMP:13671"/>
        <dbReference type="ChEBI" id="CHEBI:15377"/>
        <dbReference type="ChEBI" id="CHEBI:15378"/>
        <dbReference type="ChEBI" id="CHEBI:30616"/>
        <dbReference type="ChEBI" id="CHEBI:43474"/>
        <dbReference type="ChEBI" id="CHEBI:57287"/>
        <dbReference type="ChEBI" id="CHEBI:57288"/>
        <dbReference type="ChEBI" id="CHEBI:74900"/>
        <dbReference type="ChEBI" id="CHEBI:82748"/>
        <dbReference type="ChEBI" id="CHEBI:456216"/>
    </reaction>
</comment>
<evidence type="ECO:0000256" key="1">
    <source>
        <dbReference type="ARBA" id="ARBA00022490"/>
    </source>
</evidence>
<dbReference type="GO" id="GO:0002101">
    <property type="term" value="P:tRNA wobble cytosine modification"/>
    <property type="evidence" value="ECO:0007669"/>
    <property type="project" value="UniProtKB-UniRule"/>
</dbReference>
<name>F4G0V7_METCR</name>
<dbReference type="GO" id="GO:0005524">
    <property type="term" value="F:ATP binding"/>
    <property type="evidence" value="ECO:0007669"/>
    <property type="project" value="UniProtKB-UniRule"/>
</dbReference>
<dbReference type="InterPro" id="IPR000182">
    <property type="entry name" value="GNAT_dom"/>
</dbReference>
<comment type="similarity">
    <text evidence="12">Belongs to the TmcA family.</text>
</comment>
<evidence type="ECO:0000256" key="9">
    <source>
        <dbReference type="ARBA" id="ARBA00049883"/>
    </source>
</evidence>
<evidence type="ECO:0000256" key="10">
    <source>
        <dbReference type="ARBA" id="ARBA00049889"/>
    </source>
</evidence>